<organism evidence="2 3">
    <name type="scientific">Leptobacterium flavescens</name>
    <dbReference type="NCBI Taxonomy" id="472055"/>
    <lineage>
        <taxon>Bacteria</taxon>
        <taxon>Pseudomonadati</taxon>
        <taxon>Bacteroidota</taxon>
        <taxon>Flavobacteriia</taxon>
        <taxon>Flavobacteriales</taxon>
        <taxon>Flavobacteriaceae</taxon>
        <taxon>Leptobacterium</taxon>
    </lineage>
</organism>
<sequence>MSNTKLLTVISFLFLISCNSHDKNTLVLKDANIINVYNGEVSANSVVIEDGIIKEIGAFKNLNSAKSSQVIDCSGKYLLPGFFDMHTHILEHKNSTKFLDSLLSVGITSIRDMGGHADSLARVKSEINKGIINGPDIFFAGYTLDGDKQRDTPDPTTLIINDSTDLSEVVSKLKQYKVDFIKVHSYFPYNRLEELIGIASQQDLYVVGHIPRNTDPNEAIQKGMRSIEHLNSIIEGLVTKESNGVENITQAFNTIDSTYLDSLSRSFVGYGSAFTPTLHIIDKIYSSNPDENLRRLGGLMMDRFMPMVLALHKNNVLILAGSDDVPVDNSNYAALHKELEWLVKAGLTNLESIQTATINPSKFLDIESEYGSVDIHKKANLIILNSNPLDKIENTTDISNIVVKGQLLK</sequence>
<feature type="domain" description="Amidohydrolase-related" evidence="1">
    <location>
        <begin position="77"/>
        <end position="407"/>
    </location>
</feature>
<dbReference type="GO" id="GO:0016810">
    <property type="term" value="F:hydrolase activity, acting on carbon-nitrogen (but not peptide) bonds"/>
    <property type="evidence" value="ECO:0007669"/>
    <property type="project" value="InterPro"/>
</dbReference>
<dbReference type="InterPro" id="IPR011059">
    <property type="entry name" value="Metal-dep_hydrolase_composite"/>
</dbReference>
<dbReference type="InterPro" id="IPR051781">
    <property type="entry name" value="Metallo-dep_Hydrolase"/>
</dbReference>
<evidence type="ECO:0000313" key="3">
    <source>
        <dbReference type="Proteomes" id="UP000468581"/>
    </source>
</evidence>
<accession>A0A6P0UJ89</accession>
<evidence type="ECO:0000313" key="2">
    <source>
        <dbReference type="EMBL" id="NER13047.1"/>
    </source>
</evidence>
<dbReference type="PANTHER" id="PTHR43135">
    <property type="entry name" value="ALPHA-D-RIBOSE 1-METHYLPHOSPHONATE 5-TRIPHOSPHATE DIPHOSPHATASE"/>
    <property type="match status" value="1"/>
</dbReference>
<dbReference type="PANTHER" id="PTHR43135:SF3">
    <property type="entry name" value="ALPHA-D-RIBOSE 1-METHYLPHOSPHONATE 5-TRIPHOSPHATE DIPHOSPHATASE"/>
    <property type="match status" value="1"/>
</dbReference>
<keyword evidence="2" id="KW-0378">Hydrolase</keyword>
<dbReference type="Proteomes" id="UP000468581">
    <property type="component" value="Unassembled WGS sequence"/>
</dbReference>
<name>A0A6P0UJ89_9FLAO</name>
<dbReference type="AlphaFoldDB" id="A0A6P0UJ89"/>
<keyword evidence="3" id="KW-1185">Reference proteome</keyword>
<dbReference type="PROSITE" id="PS51257">
    <property type="entry name" value="PROKAR_LIPOPROTEIN"/>
    <property type="match status" value="1"/>
</dbReference>
<proteinExistence type="predicted"/>
<dbReference type="Gene3D" id="2.30.40.10">
    <property type="entry name" value="Urease, subunit C, domain 1"/>
    <property type="match status" value="1"/>
</dbReference>
<dbReference type="Gene3D" id="3.30.110.90">
    <property type="entry name" value="Amidohydrolase"/>
    <property type="match status" value="1"/>
</dbReference>
<comment type="caution">
    <text evidence="2">The sequence shown here is derived from an EMBL/GenBank/DDBJ whole genome shotgun (WGS) entry which is preliminary data.</text>
</comment>
<dbReference type="EMBL" id="JAABOO010000001">
    <property type="protein sequence ID" value="NER13047.1"/>
    <property type="molecule type" value="Genomic_DNA"/>
</dbReference>
<evidence type="ECO:0000259" key="1">
    <source>
        <dbReference type="Pfam" id="PF01979"/>
    </source>
</evidence>
<dbReference type="SUPFAM" id="SSF51338">
    <property type="entry name" value="Composite domain of metallo-dependent hydrolases"/>
    <property type="match status" value="1"/>
</dbReference>
<reference evidence="2 3" key="1">
    <citation type="submission" date="2020-01" db="EMBL/GenBank/DDBJ databases">
        <title>Leptobacterium flavescens.</title>
        <authorList>
            <person name="Wang G."/>
        </authorList>
    </citation>
    <scope>NUCLEOTIDE SEQUENCE [LARGE SCALE GENOMIC DNA]</scope>
    <source>
        <strain evidence="2 3">KCTC 22160</strain>
    </source>
</reference>
<dbReference type="RefSeq" id="WP_163606050.1">
    <property type="nucleotide sequence ID" value="NZ_JAABOO010000001.1"/>
</dbReference>
<dbReference type="Pfam" id="PF01979">
    <property type="entry name" value="Amidohydro_1"/>
    <property type="match status" value="1"/>
</dbReference>
<dbReference type="Gene3D" id="1.20.58.520">
    <property type="entry name" value="Amidohydrolase"/>
    <property type="match status" value="1"/>
</dbReference>
<dbReference type="InterPro" id="IPR006680">
    <property type="entry name" value="Amidohydro-rel"/>
</dbReference>
<dbReference type="SUPFAM" id="SSF51556">
    <property type="entry name" value="Metallo-dependent hydrolases"/>
    <property type="match status" value="1"/>
</dbReference>
<dbReference type="InterPro" id="IPR032466">
    <property type="entry name" value="Metal_Hydrolase"/>
</dbReference>
<dbReference type="Gene3D" id="3.40.50.10910">
    <property type="entry name" value="Amidohydrolase"/>
    <property type="match status" value="1"/>
</dbReference>
<gene>
    <name evidence="2" type="ORF">GWK08_06325</name>
</gene>
<protein>
    <submittedName>
        <fullName evidence="2">Amidohydrolase family protein</fullName>
    </submittedName>
</protein>